<evidence type="ECO:0000259" key="4">
    <source>
        <dbReference type="Pfam" id="PF08751"/>
    </source>
</evidence>
<dbReference type="Pfam" id="PF08751">
    <property type="entry name" value="TrwC"/>
    <property type="match status" value="1"/>
</dbReference>
<dbReference type="Gene3D" id="3.40.50.300">
    <property type="entry name" value="P-loop containing nucleotide triphosphate hydrolases"/>
    <property type="match status" value="2"/>
</dbReference>
<keyword evidence="2" id="KW-0067">ATP-binding</keyword>
<dbReference type="InterPro" id="IPR027417">
    <property type="entry name" value="P-loop_NTPase"/>
</dbReference>
<dbReference type="SUPFAM" id="SSF55464">
    <property type="entry name" value="Origin of replication-binding domain, RBD-like"/>
    <property type="match status" value="1"/>
</dbReference>
<name>A0ABQ2AXB2_9MICC</name>
<evidence type="ECO:0000256" key="3">
    <source>
        <dbReference type="SAM" id="MobiDB-lite"/>
    </source>
</evidence>
<dbReference type="NCBIfam" id="NF041492">
    <property type="entry name" value="MobF"/>
    <property type="match status" value="1"/>
</dbReference>
<sequence>MSTNYCEASKDGLNPYHRFCSPVWPIDEVIVSRSPSYNRREPDARGKAYSMTMSIARLSAQSGLRYLFKTTMMDDLALAQVDSTSYYLKAGTPPGRWLGSGLSGISRGADDAVTEIDAKALFEYAVHPDTAAPLGRAHTKTTVVKTAQGRTKTHHAVVGFDLTFSVPKSVSVLWALSPRSVQDEILQTHHDAVKAALQWLEDSVIHTRSGHGGIAHLGTRGAIAAAFDHWESRAGDPQLHTHVVIANRVQRITDDAWVTLDSRTLYKAAVAASERYNGLLFDALHRNLGTDTETRAPASSTHNPSRHLTGIDDDLVREFSNRSRLIDLETDKLVAEWTTQHGAPPSATTTLKLRQQATLSTRTPKSETIAPLHELSAQWQARAKVRGFEPGLVLADTIRRSHPAPFTSNDFTGTWIDAVAALTRHRVAAKRATWNRWNLVAEAERVCADVRCDTPADRNAMIDAVATAAETQCVALNEHRYSLPPDAGPDLRLGDRAVFDFHGSRLYTDTQTLACEDSVMAARDDDGGPAVHAALALEALTRYRHHGHFELHADQRAVASEALSSGNRLDAVVGPAGTGKTTMLGAIKAAWETEHGAGSVIGLAPAAASAEILGRELAMTTENVAKWLHESVGQGVAQRAERFFTLERRLGDAAVPRSPVATRLAQQATWLAAEQNRWRFHPNQLVVVDEASMVSTAQLSSLVTQARDAGAKILLVGDPAQLDAIDAGGILGWLDRQHKTARLTTIWRFDQPWERDASLQLRAGNYSAITAYDQHQRLRHGSYLDMIDLAYLNWHTDTLAGKTSILIAPDNDSVHMLNERAQADRASQGAVDAEQTVNISYGERAGRGDTIIARRNDRTLRDSNGDFIRNGTLLDVVRVSGRDGSLLAARRDTGATAILRRHYLEGSVELGYATTAHRAQGTTVDTSHTVVTQGRLTRELFYVGMSRGRTGNHAYVCESDPADDEVLDPAARPSWRQILGEVLAAEGAERTAHETLETELATGDSLERLSAEYDYLAQIAAAEDLSKLVESHDSRAAAGLQQSPSWGAAVTGWRRASSINRPGAERLVRGVVETVASAKDPSAVLHLRFHQYIAQMPTNGPADTPETVRTARPGLANLMEQVRARIQHRQEQVTQDALVLETDWKHNLLESLPRVVHPEDVLEVLRGVAIFRDRWGIGDSPLPLGPVPADYEWAQQKERASLEQTIDQAGRYRPPEDLGHTNWVNNGLQTQASSSAAGWEL</sequence>
<proteinExistence type="predicted"/>
<dbReference type="InterPro" id="IPR014862">
    <property type="entry name" value="TrwC"/>
</dbReference>
<keyword evidence="1" id="KW-0547">Nucleotide-binding</keyword>
<keyword evidence="6" id="KW-1185">Reference proteome</keyword>
<accession>A0ABQ2AXB2</accession>
<dbReference type="SUPFAM" id="SSF52540">
    <property type="entry name" value="P-loop containing nucleoside triphosphate hydrolases"/>
    <property type="match status" value="2"/>
</dbReference>
<evidence type="ECO:0000256" key="1">
    <source>
        <dbReference type="ARBA" id="ARBA00022741"/>
    </source>
</evidence>
<comment type="caution">
    <text evidence="5">The sequence shown here is derived from an EMBL/GenBank/DDBJ whole genome shotgun (WGS) entry which is preliminary data.</text>
</comment>
<feature type="region of interest" description="Disordered" evidence="3">
    <location>
        <begin position="1211"/>
        <end position="1241"/>
    </location>
</feature>
<evidence type="ECO:0000313" key="6">
    <source>
        <dbReference type="Proteomes" id="UP000643279"/>
    </source>
</evidence>
<gene>
    <name evidence="5" type="ORF">GCM10007170_39180</name>
</gene>
<dbReference type="CDD" id="cd18809">
    <property type="entry name" value="SF1_C_RecD"/>
    <property type="match status" value="1"/>
</dbReference>
<evidence type="ECO:0000313" key="5">
    <source>
        <dbReference type="EMBL" id="GGI00920.1"/>
    </source>
</evidence>
<evidence type="ECO:0000256" key="2">
    <source>
        <dbReference type="ARBA" id="ARBA00022840"/>
    </source>
</evidence>
<reference evidence="6" key="1">
    <citation type="journal article" date="2019" name="Int. J. Syst. Evol. Microbiol.">
        <title>The Global Catalogue of Microorganisms (GCM) 10K type strain sequencing project: providing services to taxonomists for standard genome sequencing and annotation.</title>
        <authorList>
            <consortium name="The Broad Institute Genomics Platform"/>
            <consortium name="The Broad Institute Genome Sequencing Center for Infectious Disease"/>
            <person name="Wu L."/>
            <person name="Ma J."/>
        </authorList>
    </citation>
    <scope>NUCLEOTIDE SEQUENCE [LARGE SCALE GENOMIC DNA]</scope>
    <source>
        <strain evidence="6">CGMCC 1.12778</strain>
    </source>
</reference>
<dbReference type="Pfam" id="PF13604">
    <property type="entry name" value="AAA_30"/>
    <property type="match status" value="1"/>
</dbReference>
<feature type="compositionally biased region" description="Polar residues" evidence="3">
    <location>
        <begin position="1222"/>
        <end position="1241"/>
    </location>
</feature>
<dbReference type="PANTHER" id="PTHR43788:SF6">
    <property type="entry name" value="DNA HELICASE B"/>
    <property type="match status" value="1"/>
</dbReference>
<dbReference type="PANTHER" id="PTHR43788">
    <property type="entry name" value="DNA2/NAM7 HELICASE FAMILY MEMBER"/>
    <property type="match status" value="1"/>
</dbReference>
<dbReference type="InterPro" id="IPR050534">
    <property type="entry name" value="Coronavir_polyprotein_1ab"/>
</dbReference>
<dbReference type="Proteomes" id="UP000643279">
    <property type="component" value="Unassembled WGS sequence"/>
</dbReference>
<protein>
    <recommendedName>
        <fullName evidence="4">TrwC relaxase domain-containing protein</fullName>
    </recommendedName>
</protein>
<dbReference type="EMBL" id="BMFW01000030">
    <property type="protein sequence ID" value="GGI00920.1"/>
    <property type="molecule type" value="Genomic_DNA"/>
</dbReference>
<organism evidence="5 6">
    <name type="scientific">Arthrobacter liuii</name>
    <dbReference type="NCBI Taxonomy" id="1476996"/>
    <lineage>
        <taxon>Bacteria</taxon>
        <taxon>Bacillati</taxon>
        <taxon>Actinomycetota</taxon>
        <taxon>Actinomycetes</taxon>
        <taxon>Micrococcales</taxon>
        <taxon>Micrococcaceae</taxon>
        <taxon>Arthrobacter</taxon>
    </lineage>
</organism>
<feature type="domain" description="TrwC relaxase" evidence="4">
    <location>
        <begin position="75"/>
        <end position="384"/>
    </location>
</feature>